<evidence type="ECO:0000313" key="3">
    <source>
        <dbReference type="Proteomes" id="UP001055439"/>
    </source>
</evidence>
<sequence>MSIKDLERNPQASESPSSQTKKSTKVVSPSRTFLSWRIQLTPRKHVGVSLLTVMMDDQNKTRGAMQDCSRASTICDLLFDLDGPTTNPLFLVYTAVATNHQTMTHLKAKQQELDEPRR</sequence>
<feature type="compositionally biased region" description="Low complexity" evidence="1">
    <location>
        <begin position="13"/>
        <end position="26"/>
    </location>
</feature>
<accession>A0A9E7JMI6</accession>
<dbReference type="AlphaFoldDB" id="A0A9E7JMI6"/>
<reference evidence="2" key="1">
    <citation type="submission" date="2022-05" db="EMBL/GenBank/DDBJ databases">
        <title>The Musa troglodytarum L. genome provides insights into the mechanism of non-climacteric behaviour and enrichment of carotenoids.</title>
        <authorList>
            <person name="Wang J."/>
        </authorList>
    </citation>
    <scope>NUCLEOTIDE SEQUENCE</scope>
    <source>
        <tissue evidence="2">Leaf</tissue>
    </source>
</reference>
<feature type="region of interest" description="Disordered" evidence="1">
    <location>
        <begin position="1"/>
        <end position="26"/>
    </location>
</feature>
<gene>
    <name evidence="2" type="ORF">MUK42_27678</name>
</gene>
<dbReference type="EMBL" id="CP097504">
    <property type="protein sequence ID" value="URD86777.1"/>
    <property type="molecule type" value="Genomic_DNA"/>
</dbReference>
<keyword evidence="3" id="KW-1185">Reference proteome</keyword>
<proteinExistence type="predicted"/>
<keyword evidence="2" id="KW-0418">Kinase</keyword>
<dbReference type="OrthoDB" id="4062651at2759"/>
<name>A0A9E7JMI6_9LILI</name>
<keyword evidence="2" id="KW-0808">Transferase</keyword>
<dbReference type="GO" id="GO:0016301">
    <property type="term" value="F:kinase activity"/>
    <property type="evidence" value="ECO:0007669"/>
    <property type="project" value="UniProtKB-KW"/>
</dbReference>
<dbReference type="Proteomes" id="UP001055439">
    <property type="component" value="Chromosome 2"/>
</dbReference>
<organism evidence="2 3">
    <name type="scientific">Musa troglodytarum</name>
    <name type="common">fe'i banana</name>
    <dbReference type="NCBI Taxonomy" id="320322"/>
    <lineage>
        <taxon>Eukaryota</taxon>
        <taxon>Viridiplantae</taxon>
        <taxon>Streptophyta</taxon>
        <taxon>Embryophyta</taxon>
        <taxon>Tracheophyta</taxon>
        <taxon>Spermatophyta</taxon>
        <taxon>Magnoliopsida</taxon>
        <taxon>Liliopsida</taxon>
        <taxon>Zingiberales</taxon>
        <taxon>Musaceae</taxon>
        <taxon>Musa</taxon>
    </lineage>
</organism>
<evidence type="ECO:0000313" key="2">
    <source>
        <dbReference type="EMBL" id="URD86777.1"/>
    </source>
</evidence>
<evidence type="ECO:0000256" key="1">
    <source>
        <dbReference type="SAM" id="MobiDB-lite"/>
    </source>
</evidence>
<protein>
    <submittedName>
        <fullName evidence="2">Serine threonine-protein kinase</fullName>
    </submittedName>
</protein>